<name>A0A2A6CE99_PRIPA</name>
<organism evidence="1 2">
    <name type="scientific">Pristionchus pacificus</name>
    <name type="common">Parasitic nematode worm</name>
    <dbReference type="NCBI Taxonomy" id="54126"/>
    <lineage>
        <taxon>Eukaryota</taxon>
        <taxon>Metazoa</taxon>
        <taxon>Ecdysozoa</taxon>
        <taxon>Nematoda</taxon>
        <taxon>Chromadorea</taxon>
        <taxon>Rhabditida</taxon>
        <taxon>Rhabditina</taxon>
        <taxon>Diplogasteromorpha</taxon>
        <taxon>Diplogasteroidea</taxon>
        <taxon>Neodiplogasteridae</taxon>
        <taxon>Pristionchus</taxon>
    </lineage>
</organism>
<gene>
    <name evidence="1" type="primary">WBGene00202794</name>
</gene>
<reference evidence="1" key="2">
    <citation type="submission" date="2022-06" db="UniProtKB">
        <authorList>
            <consortium name="EnsemblMetazoa"/>
        </authorList>
    </citation>
    <scope>IDENTIFICATION</scope>
    <source>
        <strain evidence="1">PS312</strain>
    </source>
</reference>
<keyword evidence="2" id="KW-1185">Reference proteome</keyword>
<evidence type="ECO:0000313" key="2">
    <source>
        <dbReference type="Proteomes" id="UP000005239"/>
    </source>
</evidence>
<proteinExistence type="predicted"/>
<reference evidence="2" key="1">
    <citation type="journal article" date="2008" name="Nat. Genet.">
        <title>The Pristionchus pacificus genome provides a unique perspective on nematode lifestyle and parasitism.</title>
        <authorList>
            <person name="Dieterich C."/>
            <person name="Clifton S.W."/>
            <person name="Schuster L.N."/>
            <person name="Chinwalla A."/>
            <person name="Delehaunty K."/>
            <person name="Dinkelacker I."/>
            <person name="Fulton L."/>
            <person name="Fulton R."/>
            <person name="Godfrey J."/>
            <person name="Minx P."/>
            <person name="Mitreva M."/>
            <person name="Roeseler W."/>
            <person name="Tian H."/>
            <person name="Witte H."/>
            <person name="Yang S.P."/>
            <person name="Wilson R.K."/>
            <person name="Sommer R.J."/>
        </authorList>
    </citation>
    <scope>NUCLEOTIDE SEQUENCE [LARGE SCALE GENOMIC DNA]</scope>
    <source>
        <strain evidence="2">PS312</strain>
    </source>
</reference>
<protein>
    <submittedName>
        <fullName evidence="1">Uncharacterized protein</fullName>
    </submittedName>
</protein>
<evidence type="ECO:0000313" key="1">
    <source>
        <dbReference type="EnsemblMetazoa" id="PPA29926.1"/>
    </source>
</evidence>
<dbReference type="Proteomes" id="UP000005239">
    <property type="component" value="Unassembled WGS sequence"/>
</dbReference>
<sequence length="83" mass="9659">MISEVDRTKFDITTRTGLANWLDLHIDMFSNVALTRLLDILESMYPDVAVYTPRDFGEFIVRELDGIDMYVVGQTIRITRFRA</sequence>
<dbReference type="EnsemblMetazoa" id="PPA29926.1">
    <property type="protein sequence ID" value="PPA29926.1"/>
    <property type="gene ID" value="WBGene00202794"/>
</dbReference>
<accession>A0A8R1UJS9</accession>
<dbReference type="AlphaFoldDB" id="A0A2A6CE99"/>
<accession>A0A2A6CE99</accession>